<reference evidence="1" key="3">
    <citation type="submission" date="2020-12" db="UniProtKB">
        <authorList>
            <consortium name="EnsemblPlants"/>
        </authorList>
    </citation>
    <scope>IDENTIFICATION</scope>
</reference>
<dbReference type="InterPro" id="IPR023296">
    <property type="entry name" value="Glyco_hydro_beta-prop_sf"/>
</dbReference>
<dbReference type="EMBL" id="ABEU02000008">
    <property type="status" value="NOT_ANNOTATED_CDS"/>
    <property type="molecule type" value="Genomic_DNA"/>
</dbReference>
<dbReference type="AlphaFoldDB" id="A0A7I4EWI7"/>
<proteinExistence type="predicted"/>
<accession>A0A7I4EWI7</accession>
<evidence type="ECO:0000313" key="1">
    <source>
        <dbReference type="EnsemblPlants" id="PAC:32964739.CDS.1"/>
    </source>
</evidence>
<reference evidence="1 2" key="1">
    <citation type="journal article" date="2008" name="Science">
        <title>The Physcomitrella genome reveals evolutionary insights into the conquest of land by plants.</title>
        <authorList>
            <person name="Rensing S."/>
            <person name="Lang D."/>
            <person name="Zimmer A."/>
            <person name="Terry A."/>
            <person name="Salamov A."/>
            <person name="Shapiro H."/>
            <person name="Nishiyama T."/>
            <person name="Perroud P.-F."/>
            <person name="Lindquist E."/>
            <person name="Kamisugi Y."/>
            <person name="Tanahashi T."/>
            <person name="Sakakibara K."/>
            <person name="Fujita T."/>
            <person name="Oishi K."/>
            <person name="Shin-I T."/>
            <person name="Kuroki Y."/>
            <person name="Toyoda A."/>
            <person name="Suzuki Y."/>
            <person name="Hashimoto A."/>
            <person name="Yamaguchi K."/>
            <person name="Sugano A."/>
            <person name="Kohara Y."/>
            <person name="Fujiyama A."/>
            <person name="Anterola A."/>
            <person name="Aoki S."/>
            <person name="Ashton N."/>
            <person name="Barbazuk W.B."/>
            <person name="Barker E."/>
            <person name="Bennetzen J."/>
            <person name="Bezanilla M."/>
            <person name="Blankenship R."/>
            <person name="Cho S.H."/>
            <person name="Dutcher S."/>
            <person name="Estelle M."/>
            <person name="Fawcett J.A."/>
            <person name="Gundlach H."/>
            <person name="Hanada K."/>
            <person name="Heyl A."/>
            <person name="Hicks K.A."/>
            <person name="Hugh J."/>
            <person name="Lohr M."/>
            <person name="Mayer K."/>
            <person name="Melkozernov A."/>
            <person name="Murata T."/>
            <person name="Nelson D."/>
            <person name="Pils B."/>
            <person name="Prigge M."/>
            <person name="Reiss B."/>
            <person name="Renner T."/>
            <person name="Rombauts S."/>
            <person name="Rushton P."/>
            <person name="Sanderfoot A."/>
            <person name="Schween G."/>
            <person name="Shiu S.-H."/>
            <person name="Stueber K."/>
            <person name="Theodoulou F.L."/>
            <person name="Tu H."/>
            <person name="Van de Peer Y."/>
            <person name="Verrier P.J."/>
            <person name="Waters E."/>
            <person name="Wood A."/>
            <person name="Yang L."/>
            <person name="Cove D."/>
            <person name="Cuming A."/>
            <person name="Hasebe M."/>
            <person name="Lucas S."/>
            <person name="Mishler D.B."/>
            <person name="Reski R."/>
            <person name="Grigoriev I."/>
            <person name="Quatrano R.S."/>
            <person name="Boore J.L."/>
        </authorList>
    </citation>
    <scope>NUCLEOTIDE SEQUENCE [LARGE SCALE GENOMIC DNA]</scope>
    <source>
        <strain evidence="1 2">cv. Gransden 2004</strain>
    </source>
</reference>
<keyword evidence="2" id="KW-1185">Reference proteome</keyword>
<organism evidence="1 2">
    <name type="scientific">Physcomitrium patens</name>
    <name type="common">Spreading-leaved earth moss</name>
    <name type="synonym">Physcomitrella patens</name>
    <dbReference type="NCBI Taxonomy" id="3218"/>
    <lineage>
        <taxon>Eukaryota</taxon>
        <taxon>Viridiplantae</taxon>
        <taxon>Streptophyta</taxon>
        <taxon>Embryophyta</taxon>
        <taxon>Bryophyta</taxon>
        <taxon>Bryophytina</taxon>
        <taxon>Bryopsida</taxon>
        <taxon>Funariidae</taxon>
        <taxon>Funariales</taxon>
        <taxon>Funariaceae</taxon>
        <taxon>Physcomitrium</taxon>
    </lineage>
</organism>
<dbReference type="PANTHER" id="PTHR22925">
    <property type="entry name" value="GLYCOSYL HYDROLASE 43 FAMILY MEMBER"/>
    <property type="match status" value="1"/>
</dbReference>
<reference evidence="1 2" key="2">
    <citation type="journal article" date="2018" name="Plant J.">
        <title>The Physcomitrella patens chromosome-scale assembly reveals moss genome structure and evolution.</title>
        <authorList>
            <person name="Lang D."/>
            <person name="Ullrich K.K."/>
            <person name="Murat F."/>
            <person name="Fuchs J."/>
            <person name="Jenkins J."/>
            <person name="Haas F.B."/>
            <person name="Piednoel M."/>
            <person name="Gundlach H."/>
            <person name="Van Bel M."/>
            <person name="Meyberg R."/>
            <person name="Vives C."/>
            <person name="Morata J."/>
            <person name="Symeonidi A."/>
            <person name="Hiss M."/>
            <person name="Muchero W."/>
            <person name="Kamisugi Y."/>
            <person name="Saleh O."/>
            <person name="Blanc G."/>
            <person name="Decker E.L."/>
            <person name="van Gessel N."/>
            <person name="Grimwood J."/>
            <person name="Hayes R.D."/>
            <person name="Graham S.W."/>
            <person name="Gunter L.E."/>
            <person name="McDaniel S.F."/>
            <person name="Hoernstein S.N.W."/>
            <person name="Larsson A."/>
            <person name="Li F.W."/>
            <person name="Perroud P.F."/>
            <person name="Phillips J."/>
            <person name="Ranjan P."/>
            <person name="Rokshar D.S."/>
            <person name="Rothfels C.J."/>
            <person name="Schneider L."/>
            <person name="Shu S."/>
            <person name="Stevenson D.W."/>
            <person name="Thummler F."/>
            <person name="Tillich M."/>
            <person name="Villarreal Aguilar J.C."/>
            <person name="Widiez T."/>
            <person name="Wong G.K."/>
            <person name="Wymore A."/>
            <person name="Zhang Y."/>
            <person name="Zimmer A.D."/>
            <person name="Quatrano R.S."/>
            <person name="Mayer K.F.X."/>
            <person name="Goodstein D."/>
            <person name="Casacuberta J.M."/>
            <person name="Vandepoele K."/>
            <person name="Reski R."/>
            <person name="Cuming A.C."/>
            <person name="Tuskan G.A."/>
            <person name="Maumus F."/>
            <person name="Salse J."/>
            <person name="Schmutz J."/>
            <person name="Rensing S.A."/>
        </authorList>
    </citation>
    <scope>NUCLEOTIDE SEQUENCE [LARGE SCALE GENOMIC DNA]</scope>
    <source>
        <strain evidence="1 2">cv. Gransden 2004</strain>
    </source>
</reference>
<protein>
    <submittedName>
        <fullName evidence="1">Uncharacterized protein</fullName>
    </submittedName>
</protein>
<sequence length="83" mass="9676">MWLNDQRLYTMREQIIMWMYIDNGNYFKAAIGVAISIQPLEGPFDYMGSIRPHGCESRDMAISKMTTEMPVSSTHQYERMSCT</sequence>
<dbReference type="EnsemblPlants" id="Pp3c8_19740V3.2">
    <property type="protein sequence ID" value="PAC:32964739.CDS.1"/>
    <property type="gene ID" value="Pp3c8_19740"/>
</dbReference>
<dbReference type="PANTHER" id="PTHR22925:SF3">
    <property type="entry name" value="GLYCOSYL HYDROLASE FAMILY PROTEIN 43"/>
    <property type="match status" value="1"/>
</dbReference>
<dbReference type="Gene3D" id="2.115.10.20">
    <property type="entry name" value="Glycosyl hydrolase domain, family 43"/>
    <property type="match status" value="1"/>
</dbReference>
<dbReference type="Gramene" id="Pp3c8_19740V3.2">
    <property type="protein sequence ID" value="PAC:32964739.CDS.1"/>
    <property type="gene ID" value="Pp3c8_19740"/>
</dbReference>
<dbReference type="Proteomes" id="UP000006727">
    <property type="component" value="Chromosome 8"/>
</dbReference>
<name>A0A7I4EWI7_PHYPA</name>
<evidence type="ECO:0000313" key="2">
    <source>
        <dbReference type="Proteomes" id="UP000006727"/>
    </source>
</evidence>